<feature type="region of interest" description="Disordered" evidence="1">
    <location>
        <begin position="94"/>
        <end position="129"/>
    </location>
</feature>
<dbReference type="Gene3D" id="2.60.40.10">
    <property type="entry name" value="Immunoglobulins"/>
    <property type="match status" value="1"/>
</dbReference>
<evidence type="ECO:0000313" key="2">
    <source>
        <dbReference type="EMBL" id="EDL84502.1"/>
    </source>
</evidence>
<evidence type="ECO:0000256" key="1">
    <source>
        <dbReference type="SAM" id="MobiDB-lite"/>
    </source>
</evidence>
<dbReference type="SUPFAM" id="SSF49265">
    <property type="entry name" value="Fibronectin type III"/>
    <property type="match status" value="1"/>
</dbReference>
<dbReference type="AlphaFoldDB" id="A6KT11"/>
<sequence length="129" mass="13928">MTEQDFRFEIEWKKAEPSSIAQKVVIAGREDNAFAFPSPAPRGRLWVRVRAGDTRSDRWSDWSPALELGSEAQPRRGPGVGGVELCSPAVCAGTWGRPAGDSRSHAASSPPSPGSGTAYLMTSVSTRRR</sequence>
<organism evidence="2 3">
    <name type="scientific">Rattus norvegicus</name>
    <name type="common">Rat</name>
    <dbReference type="NCBI Taxonomy" id="10116"/>
    <lineage>
        <taxon>Eukaryota</taxon>
        <taxon>Metazoa</taxon>
        <taxon>Chordata</taxon>
        <taxon>Craniata</taxon>
        <taxon>Vertebrata</taxon>
        <taxon>Euteleostomi</taxon>
        <taxon>Mammalia</taxon>
        <taxon>Eutheria</taxon>
        <taxon>Euarchontoglires</taxon>
        <taxon>Glires</taxon>
        <taxon>Rodentia</taxon>
        <taxon>Myomorpha</taxon>
        <taxon>Muroidea</taxon>
        <taxon>Muridae</taxon>
        <taxon>Murinae</taxon>
        <taxon>Rattus</taxon>
    </lineage>
</organism>
<name>A6KT11_RAT</name>
<dbReference type="Proteomes" id="UP000234681">
    <property type="component" value="Chromosome 14"/>
</dbReference>
<dbReference type="InterPro" id="IPR036116">
    <property type="entry name" value="FN3_sf"/>
</dbReference>
<proteinExistence type="predicted"/>
<dbReference type="InterPro" id="IPR013783">
    <property type="entry name" value="Ig-like_fold"/>
</dbReference>
<gene>
    <name evidence="2" type="ORF">rCG_57255</name>
</gene>
<accession>A6KT11</accession>
<reference evidence="3" key="1">
    <citation type="submission" date="2005-09" db="EMBL/GenBank/DDBJ databases">
        <authorList>
            <person name="Mural R.J."/>
            <person name="Li P.W."/>
            <person name="Adams M.D."/>
            <person name="Amanatides P.G."/>
            <person name="Baden-Tillson H."/>
            <person name="Barnstead M."/>
            <person name="Chin S.H."/>
            <person name="Dew I."/>
            <person name="Evans C.A."/>
            <person name="Ferriera S."/>
            <person name="Flanigan M."/>
            <person name="Fosler C."/>
            <person name="Glodek A."/>
            <person name="Gu Z."/>
            <person name="Holt R.A."/>
            <person name="Jennings D."/>
            <person name="Kraft C.L."/>
            <person name="Lu F."/>
            <person name="Nguyen T."/>
            <person name="Nusskern D.R."/>
            <person name="Pfannkoch C.M."/>
            <person name="Sitter C."/>
            <person name="Sutton G.G."/>
            <person name="Venter J.C."/>
            <person name="Wang Z."/>
            <person name="Woodage T."/>
            <person name="Zheng X.H."/>
            <person name="Zhong F."/>
        </authorList>
    </citation>
    <scope>NUCLEOTIDE SEQUENCE [LARGE SCALE GENOMIC DNA]</scope>
    <source>
        <strain>BN</strain>
        <strain evidence="3">Sprague-Dawley</strain>
    </source>
</reference>
<protein>
    <submittedName>
        <fullName evidence="2">RCG57255</fullName>
    </submittedName>
</protein>
<dbReference type="EMBL" id="CH474114">
    <property type="protein sequence ID" value="EDL84502.1"/>
    <property type="molecule type" value="Genomic_DNA"/>
</dbReference>
<feature type="compositionally biased region" description="Polar residues" evidence="1">
    <location>
        <begin position="120"/>
        <end position="129"/>
    </location>
</feature>
<evidence type="ECO:0000313" key="3">
    <source>
        <dbReference type="Proteomes" id="UP000234681"/>
    </source>
</evidence>